<evidence type="ECO:0000259" key="1">
    <source>
        <dbReference type="Pfam" id="PF01243"/>
    </source>
</evidence>
<proteinExistence type="predicted"/>
<evidence type="ECO:0000313" key="2">
    <source>
        <dbReference type="EMBL" id="CAG9619859.1"/>
    </source>
</evidence>
<dbReference type="SUPFAM" id="SSF50475">
    <property type="entry name" value="FMN-binding split barrel"/>
    <property type="match status" value="1"/>
</dbReference>
<gene>
    <name evidence="2" type="ORF">BACCIP111883_00627</name>
</gene>
<protein>
    <recommendedName>
        <fullName evidence="1">Pyridoxamine 5'-phosphate oxidase N-terminal domain-containing protein</fullName>
    </recommendedName>
</protein>
<dbReference type="InterPro" id="IPR011576">
    <property type="entry name" value="Pyridox_Oxase_N"/>
</dbReference>
<evidence type="ECO:0000313" key="3">
    <source>
        <dbReference type="Proteomes" id="UP000789833"/>
    </source>
</evidence>
<sequence length="152" mass="17053">MPNLVENVLIDPLITALQKELLVTISTVDHETGGPNVSAVSWLYAMDARTILLAVNASSRIVDNILHHHNLVVNVMANESVYAIYTQAKVKQKRMENVPLNLSLLQLNIQEVRDVMFYGAKISSTPAFEKTYDLEAAKKLDQQVMDSLRKFT</sequence>
<keyword evidence="3" id="KW-1185">Reference proteome</keyword>
<dbReference type="Pfam" id="PF01243">
    <property type="entry name" value="PNPOx_N"/>
    <property type="match status" value="1"/>
</dbReference>
<comment type="caution">
    <text evidence="2">The sequence shown here is derived from an EMBL/GenBank/DDBJ whole genome shotgun (WGS) entry which is preliminary data.</text>
</comment>
<dbReference type="RefSeq" id="WP_230499786.1">
    <property type="nucleotide sequence ID" value="NZ_CAKJTJ010000002.1"/>
</dbReference>
<organism evidence="2 3">
    <name type="scientific">Sutcliffiella rhizosphaerae</name>
    <dbReference type="NCBI Taxonomy" id="2880967"/>
    <lineage>
        <taxon>Bacteria</taxon>
        <taxon>Bacillati</taxon>
        <taxon>Bacillota</taxon>
        <taxon>Bacilli</taxon>
        <taxon>Bacillales</taxon>
        <taxon>Bacillaceae</taxon>
        <taxon>Sutcliffiella</taxon>
    </lineage>
</organism>
<dbReference type="EMBL" id="CAKJTJ010000002">
    <property type="protein sequence ID" value="CAG9619859.1"/>
    <property type="molecule type" value="Genomic_DNA"/>
</dbReference>
<dbReference type="Proteomes" id="UP000789833">
    <property type="component" value="Unassembled WGS sequence"/>
</dbReference>
<dbReference type="NCBIfam" id="NF005232">
    <property type="entry name" value="PRK06733.1"/>
    <property type="match status" value="1"/>
</dbReference>
<reference evidence="2 3" key="1">
    <citation type="submission" date="2021-10" db="EMBL/GenBank/DDBJ databases">
        <authorList>
            <person name="Criscuolo A."/>
        </authorList>
    </citation>
    <scope>NUCLEOTIDE SEQUENCE [LARGE SCALE GENOMIC DNA]</scope>
    <source>
        <strain evidence="3">CIP 111883</strain>
    </source>
</reference>
<feature type="domain" description="Pyridoxamine 5'-phosphate oxidase N-terminal" evidence="1">
    <location>
        <begin position="16"/>
        <end position="89"/>
    </location>
</feature>
<dbReference type="Gene3D" id="2.30.110.10">
    <property type="entry name" value="Electron Transport, Fmn-binding Protein, Chain A"/>
    <property type="match status" value="1"/>
</dbReference>
<dbReference type="InterPro" id="IPR012349">
    <property type="entry name" value="Split_barrel_FMN-bd"/>
</dbReference>
<accession>A0ABN8A4C6</accession>
<name>A0ABN8A4C6_9BACI</name>